<sequence>MLDIKKSRAFCAIVEHMSFRKAATTVGVSPTMMSKYLKGLESDVGCHLINRNTRAISLTDVGREYHRRIKPILLELDQLNQQMSAYAGEVRGHLKITATIEFGGIYLAEVIKQYRQQHPQVSLDFILTNRTLGLFDEDIDLAIRVAPKLPDSGLIAIPICQTHLRTWASPGYLKRCGVPRDMTALKQHACLFFSETPRKNSWLFQVDGCVTEQQLPWQWRTDNGRLLNEAAANDMGIIQAPDYSVSEYVKKGELIEVLADYRLEPFNICALYPQRNSVSPKLTRFIQLLKMHFNEQPLW</sequence>
<dbReference type="InterPro" id="IPR000847">
    <property type="entry name" value="LysR_HTH_N"/>
</dbReference>
<dbReference type="InterPro" id="IPR036390">
    <property type="entry name" value="WH_DNA-bd_sf"/>
</dbReference>
<evidence type="ECO:0000256" key="1">
    <source>
        <dbReference type="ARBA" id="ARBA00009437"/>
    </source>
</evidence>
<gene>
    <name evidence="6" type="ORF">ACFODZ_11340</name>
</gene>
<dbReference type="CDD" id="cd08422">
    <property type="entry name" value="PBP2_CrgA_like"/>
    <property type="match status" value="1"/>
</dbReference>
<dbReference type="Gene3D" id="3.40.190.290">
    <property type="match status" value="1"/>
</dbReference>
<keyword evidence="7" id="KW-1185">Reference proteome</keyword>
<comment type="caution">
    <text evidence="6">The sequence shown here is derived from an EMBL/GenBank/DDBJ whole genome shotgun (WGS) entry which is preliminary data.</text>
</comment>
<feature type="domain" description="HTH lysR-type" evidence="5">
    <location>
        <begin position="2"/>
        <end position="59"/>
    </location>
</feature>
<dbReference type="InterPro" id="IPR005119">
    <property type="entry name" value="LysR_subst-bd"/>
</dbReference>
<dbReference type="PROSITE" id="PS50931">
    <property type="entry name" value="HTH_LYSR"/>
    <property type="match status" value="1"/>
</dbReference>
<dbReference type="PANTHER" id="PTHR30537">
    <property type="entry name" value="HTH-TYPE TRANSCRIPTIONAL REGULATOR"/>
    <property type="match status" value="1"/>
</dbReference>
<keyword evidence="4" id="KW-0804">Transcription</keyword>
<evidence type="ECO:0000256" key="2">
    <source>
        <dbReference type="ARBA" id="ARBA00023015"/>
    </source>
</evidence>
<dbReference type="PANTHER" id="PTHR30537:SF5">
    <property type="entry name" value="HTH-TYPE TRANSCRIPTIONAL ACTIVATOR TTDR-RELATED"/>
    <property type="match status" value="1"/>
</dbReference>
<proteinExistence type="inferred from homology"/>
<keyword evidence="3" id="KW-0238">DNA-binding</keyword>
<protein>
    <submittedName>
        <fullName evidence="6">LysR substrate-binding domain-containing protein</fullName>
    </submittedName>
</protein>
<dbReference type="Gene3D" id="1.10.10.10">
    <property type="entry name" value="Winged helix-like DNA-binding domain superfamily/Winged helix DNA-binding domain"/>
    <property type="match status" value="1"/>
</dbReference>
<dbReference type="EMBL" id="JBHRTS010000005">
    <property type="protein sequence ID" value="MFC3194833.1"/>
    <property type="molecule type" value="Genomic_DNA"/>
</dbReference>
<dbReference type="Pfam" id="PF03466">
    <property type="entry name" value="LysR_substrate"/>
    <property type="match status" value="1"/>
</dbReference>
<dbReference type="RefSeq" id="WP_077410876.1">
    <property type="nucleotide sequence ID" value="NZ_JBHRTS010000005.1"/>
</dbReference>
<comment type="similarity">
    <text evidence="1">Belongs to the LysR transcriptional regulatory family.</text>
</comment>
<reference evidence="7" key="1">
    <citation type="journal article" date="2019" name="Int. J. Syst. Evol. Microbiol.">
        <title>The Global Catalogue of Microorganisms (GCM) 10K type strain sequencing project: providing services to taxonomists for standard genome sequencing and annotation.</title>
        <authorList>
            <consortium name="The Broad Institute Genomics Platform"/>
            <consortium name="The Broad Institute Genome Sequencing Center for Infectious Disease"/>
            <person name="Wu L."/>
            <person name="Ma J."/>
        </authorList>
    </citation>
    <scope>NUCLEOTIDE SEQUENCE [LARGE SCALE GENOMIC DNA]</scope>
    <source>
        <strain evidence="7">KCTC 42953</strain>
    </source>
</reference>
<organism evidence="6 7">
    <name type="scientific">Marinicella sediminis</name>
    <dbReference type="NCBI Taxonomy" id="1792834"/>
    <lineage>
        <taxon>Bacteria</taxon>
        <taxon>Pseudomonadati</taxon>
        <taxon>Pseudomonadota</taxon>
        <taxon>Gammaproteobacteria</taxon>
        <taxon>Lysobacterales</taxon>
        <taxon>Marinicellaceae</taxon>
        <taxon>Marinicella</taxon>
    </lineage>
</organism>
<dbReference type="SUPFAM" id="SSF46785">
    <property type="entry name" value="Winged helix' DNA-binding domain"/>
    <property type="match status" value="1"/>
</dbReference>
<dbReference type="InterPro" id="IPR036388">
    <property type="entry name" value="WH-like_DNA-bd_sf"/>
</dbReference>
<evidence type="ECO:0000259" key="5">
    <source>
        <dbReference type="PROSITE" id="PS50931"/>
    </source>
</evidence>
<dbReference type="Proteomes" id="UP001595533">
    <property type="component" value="Unassembled WGS sequence"/>
</dbReference>
<evidence type="ECO:0000313" key="6">
    <source>
        <dbReference type="EMBL" id="MFC3194833.1"/>
    </source>
</evidence>
<evidence type="ECO:0000256" key="4">
    <source>
        <dbReference type="ARBA" id="ARBA00023163"/>
    </source>
</evidence>
<evidence type="ECO:0000256" key="3">
    <source>
        <dbReference type="ARBA" id="ARBA00023125"/>
    </source>
</evidence>
<keyword evidence="2" id="KW-0805">Transcription regulation</keyword>
<dbReference type="Pfam" id="PF00126">
    <property type="entry name" value="HTH_1"/>
    <property type="match status" value="1"/>
</dbReference>
<dbReference type="SUPFAM" id="SSF53850">
    <property type="entry name" value="Periplasmic binding protein-like II"/>
    <property type="match status" value="1"/>
</dbReference>
<accession>A0ABV7JDK1</accession>
<dbReference type="InterPro" id="IPR058163">
    <property type="entry name" value="LysR-type_TF_proteobact-type"/>
</dbReference>
<name>A0ABV7JDK1_9GAMM</name>
<evidence type="ECO:0000313" key="7">
    <source>
        <dbReference type="Proteomes" id="UP001595533"/>
    </source>
</evidence>